<organism evidence="3 4">
    <name type="scientific">Candidatus Ozemobacter sibiricus</name>
    <dbReference type="NCBI Taxonomy" id="2268124"/>
    <lineage>
        <taxon>Bacteria</taxon>
        <taxon>Candidatus Ozemobacteria</taxon>
        <taxon>Candidatus Ozemobacterales</taxon>
        <taxon>Candidatus Ozemobacteraceae</taxon>
        <taxon>Candidatus Ozemobacter</taxon>
    </lineage>
</organism>
<dbReference type="InterPro" id="IPR020481">
    <property type="entry name" value="Intracell_prot_inh_BsuPI"/>
</dbReference>
<reference evidence="3 4" key="1">
    <citation type="submission" date="2018-05" db="EMBL/GenBank/DDBJ databases">
        <title>A metagenomic window into the 2 km-deep terrestrial subsurface aquifer revealed taxonomically and functionally diverse microbial community comprising novel uncultured bacterial lineages.</title>
        <authorList>
            <person name="Kadnikov V.V."/>
            <person name="Mardanov A.V."/>
            <person name="Beletsky A.V."/>
            <person name="Banks D."/>
            <person name="Pimenov N.V."/>
            <person name="Frank Y.A."/>
            <person name="Karnachuk O.V."/>
            <person name="Ravin N.V."/>
        </authorList>
    </citation>
    <scope>NUCLEOTIDE SEQUENCE [LARGE SCALE GENOMIC DNA]</scope>
    <source>
        <strain evidence="3">BY5</strain>
    </source>
</reference>
<dbReference type="Pfam" id="PF12690">
    <property type="entry name" value="BsuPI"/>
    <property type="match status" value="1"/>
</dbReference>
<gene>
    <name evidence="3" type="ORF">OZSIB_3486</name>
</gene>
<accession>A0A367ZQ81</accession>
<evidence type="ECO:0000313" key="3">
    <source>
        <dbReference type="EMBL" id="RCK80304.1"/>
    </source>
</evidence>
<evidence type="ECO:0000313" key="4">
    <source>
        <dbReference type="Proteomes" id="UP000252355"/>
    </source>
</evidence>
<protein>
    <recommendedName>
        <fullName evidence="2">Intracellular proteinase inhibitor BsuPI domain-containing protein</fullName>
    </recommendedName>
</protein>
<dbReference type="InterPro" id="IPR038144">
    <property type="entry name" value="IPI"/>
</dbReference>
<feature type="chain" id="PRO_5017083044" description="Intracellular proteinase inhibitor BsuPI domain-containing protein" evidence="1">
    <location>
        <begin position="28"/>
        <end position="262"/>
    </location>
</feature>
<dbReference type="Proteomes" id="UP000252355">
    <property type="component" value="Unassembled WGS sequence"/>
</dbReference>
<feature type="signal peptide" evidence="1">
    <location>
        <begin position="1"/>
        <end position="27"/>
    </location>
</feature>
<dbReference type="AlphaFoldDB" id="A0A367ZQ81"/>
<dbReference type="Gene3D" id="2.60.40.2360">
    <property type="entry name" value="Intracellular proteinase inhibitor BsuPI"/>
    <property type="match status" value="1"/>
</dbReference>
<keyword evidence="1" id="KW-0732">Signal</keyword>
<evidence type="ECO:0000259" key="2">
    <source>
        <dbReference type="Pfam" id="PF12690"/>
    </source>
</evidence>
<comment type="caution">
    <text evidence="3">The sequence shown here is derived from an EMBL/GenBank/DDBJ whole genome shotgun (WGS) entry which is preliminary data.</text>
</comment>
<sequence>MYHRGMKRAIFALLLLISLLPPSPVAAGWRDYRKWEYINPQDLEIRIIPEELEVIAGQIATFTISIRNKTDKPVHLSFDTGQRFDLAVWHNEWQIYRWSQGKRWAEAPHSIPIRPGVPETYQIAWQTVDRLSCPLPQDIYKVVGIVMTKPRALMTNTARIRLVPPKLVPGQVVKVRLMQAFELDLPLFLDQKPVEWHIDYDYNDNRVDLIGERRTVRTVTYVFEAKRAGHVMMHLYARPLYQNLGRGVERRSYRIEVVSGGE</sequence>
<evidence type="ECO:0000256" key="1">
    <source>
        <dbReference type="SAM" id="SignalP"/>
    </source>
</evidence>
<proteinExistence type="predicted"/>
<name>A0A367ZQ81_9BACT</name>
<feature type="domain" description="Intracellular proteinase inhibitor BsuPI" evidence="2">
    <location>
        <begin position="60"/>
        <end position="147"/>
    </location>
</feature>
<dbReference type="EMBL" id="QOQW01000007">
    <property type="protein sequence ID" value="RCK80304.1"/>
    <property type="molecule type" value="Genomic_DNA"/>
</dbReference>